<comment type="caution">
    <text evidence="1">The sequence shown here is derived from an EMBL/GenBank/DDBJ whole genome shotgun (WGS) entry which is preliminary data.</text>
</comment>
<gene>
    <name evidence="1" type="ORF">JCM9157_1360</name>
</gene>
<dbReference type="Proteomes" id="UP000018896">
    <property type="component" value="Unassembled WGS sequence"/>
</dbReference>
<evidence type="ECO:0000313" key="1">
    <source>
        <dbReference type="EMBL" id="GAE34312.1"/>
    </source>
</evidence>
<organism evidence="1 2">
    <name type="scientific">Halalkalibacter akibai (strain ATCC 43226 / DSM 21942 / CIP 109018 / JCM 9157 / 1139)</name>
    <name type="common">Bacillus akibai</name>
    <dbReference type="NCBI Taxonomy" id="1236973"/>
    <lineage>
        <taxon>Bacteria</taxon>
        <taxon>Bacillati</taxon>
        <taxon>Bacillota</taxon>
        <taxon>Bacilli</taxon>
        <taxon>Bacillales</taxon>
        <taxon>Bacillaceae</taxon>
        <taxon>Halalkalibacter</taxon>
    </lineage>
</organism>
<dbReference type="AlphaFoldDB" id="W4QQV1"/>
<sequence>MKKYGHYTGIQNMKITNISHGASINYGPTIHKGHQANQKIDAGEIVIGDEINIGCPAEEDEDEENK</sequence>
<dbReference type="RefSeq" id="WP_035663127.1">
    <property type="nucleotide sequence ID" value="NZ_BAUV01000007.1"/>
</dbReference>
<dbReference type="EMBL" id="BAUV01000007">
    <property type="protein sequence ID" value="GAE34312.1"/>
    <property type="molecule type" value="Genomic_DNA"/>
</dbReference>
<evidence type="ECO:0000313" key="2">
    <source>
        <dbReference type="Proteomes" id="UP000018896"/>
    </source>
</evidence>
<protein>
    <submittedName>
        <fullName evidence="1">Uncharacterized protein</fullName>
    </submittedName>
</protein>
<proteinExistence type="predicted"/>
<reference evidence="1 2" key="1">
    <citation type="journal article" date="2014" name="Genome Announc.">
        <title>Draft Genome Sequences of Three Alkaliphilic Bacillus Strains, Bacillus wakoensis JCM 9140T, Bacillus akibai JCM 9157T, and Bacillus hemicellulosilyticus JCM 9152T.</title>
        <authorList>
            <person name="Yuki M."/>
            <person name="Oshima K."/>
            <person name="Suda W."/>
            <person name="Oshida Y."/>
            <person name="Kitamura K."/>
            <person name="Iida T."/>
            <person name="Hattori M."/>
            <person name="Ohkuma M."/>
        </authorList>
    </citation>
    <scope>NUCLEOTIDE SEQUENCE [LARGE SCALE GENOMIC DNA]</scope>
    <source>
        <strain evidence="1 2">JCM 9157</strain>
    </source>
</reference>
<name>W4QQV1_HALA3</name>
<dbReference type="OrthoDB" id="2937070at2"/>
<accession>W4QQV1</accession>
<dbReference type="eggNOG" id="ENOG5032ADR">
    <property type="taxonomic scope" value="Bacteria"/>
</dbReference>
<keyword evidence="2" id="KW-1185">Reference proteome</keyword>